<evidence type="ECO:0000256" key="2">
    <source>
        <dbReference type="ARBA" id="ARBA00023125"/>
    </source>
</evidence>
<name>A0A5P9NIG0_9GAMM</name>
<dbReference type="PRINTS" id="PR00455">
    <property type="entry name" value="HTHTETR"/>
</dbReference>
<keyword evidence="2 4" id="KW-0238">DNA-binding</keyword>
<dbReference type="InterPro" id="IPR009057">
    <property type="entry name" value="Homeodomain-like_sf"/>
</dbReference>
<proteinExistence type="predicted"/>
<evidence type="ECO:0000256" key="1">
    <source>
        <dbReference type="ARBA" id="ARBA00023015"/>
    </source>
</evidence>
<dbReference type="PANTHER" id="PTHR30055">
    <property type="entry name" value="HTH-TYPE TRANSCRIPTIONAL REGULATOR RUTR"/>
    <property type="match status" value="1"/>
</dbReference>
<dbReference type="GO" id="GO:0000976">
    <property type="term" value="F:transcription cis-regulatory region binding"/>
    <property type="evidence" value="ECO:0007669"/>
    <property type="project" value="TreeGrafter"/>
</dbReference>
<sequence length="199" mass="21980">MSESTRKQFLQAALKLFAERGFYGASIAAIATELGLTKQALLHHFGTKEKLYGEVLALISAALSEVTDAIIAEQLEPAQRLEALVLAQYQDQMNHPDAARLIMRELLDNEKRAAEVGNWYLKSYLELLVATAGQIDVSGKMDEGRLLAMVYQLLGAAHYFAVSGPTLGQIFGAGHYRQTQNAFEDELRVLIRSRLAAIQ</sequence>
<accession>A0A5P9NIG0</accession>
<evidence type="ECO:0000313" key="6">
    <source>
        <dbReference type="EMBL" id="QFU75610.1"/>
    </source>
</evidence>
<dbReference type="InterPro" id="IPR036271">
    <property type="entry name" value="Tet_transcr_reg_TetR-rel_C_sf"/>
</dbReference>
<dbReference type="InterPro" id="IPR050109">
    <property type="entry name" value="HTH-type_TetR-like_transc_reg"/>
</dbReference>
<dbReference type="Proteomes" id="UP000326287">
    <property type="component" value="Chromosome"/>
</dbReference>
<feature type="domain" description="HTH tetR-type" evidence="5">
    <location>
        <begin position="3"/>
        <end position="63"/>
    </location>
</feature>
<evidence type="ECO:0000256" key="4">
    <source>
        <dbReference type="PROSITE-ProRule" id="PRU00335"/>
    </source>
</evidence>
<dbReference type="PROSITE" id="PS50977">
    <property type="entry name" value="HTH_TETR_2"/>
    <property type="match status" value="1"/>
</dbReference>
<dbReference type="KEGG" id="halc:EY643_08075"/>
<dbReference type="Gene3D" id="1.10.357.10">
    <property type="entry name" value="Tetracycline Repressor, domain 2"/>
    <property type="match status" value="1"/>
</dbReference>
<dbReference type="PANTHER" id="PTHR30055:SF234">
    <property type="entry name" value="HTH-TYPE TRANSCRIPTIONAL REGULATOR BETI"/>
    <property type="match status" value="1"/>
</dbReference>
<dbReference type="Pfam" id="PF00440">
    <property type="entry name" value="TetR_N"/>
    <property type="match status" value="1"/>
</dbReference>
<dbReference type="SUPFAM" id="SSF46689">
    <property type="entry name" value="Homeodomain-like"/>
    <property type="match status" value="1"/>
</dbReference>
<feature type="DNA-binding region" description="H-T-H motif" evidence="4">
    <location>
        <begin position="26"/>
        <end position="45"/>
    </location>
</feature>
<evidence type="ECO:0000256" key="3">
    <source>
        <dbReference type="ARBA" id="ARBA00023163"/>
    </source>
</evidence>
<keyword evidence="1" id="KW-0805">Transcription regulation</keyword>
<dbReference type="InterPro" id="IPR001647">
    <property type="entry name" value="HTH_TetR"/>
</dbReference>
<dbReference type="EMBL" id="CP036422">
    <property type="protein sequence ID" value="QFU75610.1"/>
    <property type="molecule type" value="Genomic_DNA"/>
</dbReference>
<evidence type="ECO:0000259" key="5">
    <source>
        <dbReference type="PROSITE" id="PS50977"/>
    </source>
</evidence>
<keyword evidence="3" id="KW-0804">Transcription</keyword>
<evidence type="ECO:0000313" key="7">
    <source>
        <dbReference type="Proteomes" id="UP000326287"/>
    </source>
</evidence>
<dbReference type="RefSeq" id="WP_152661717.1">
    <property type="nucleotide sequence ID" value="NZ_CP036422.1"/>
</dbReference>
<organism evidence="6 7">
    <name type="scientific">Halioglobus maricola</name>
    <dbReference type="NCBI Taxonomy" id="2601894"/>
    <lineage>
        <taxon>Bacteria</taxon>
        <taxon>Pseudomonadati</taxon>
        <taxon>Pseudomonadota</taxon>
        <taxon>Gammaproteobacteria</taxon>
        <taxon>Cellvibrionales</taxon>
        <taxon>Halieaceae</taxon>
        <taxon>Halioglobus</taxon>
    </lineage>
</organism>
<dbReference type="OrthoDB" id="6860332at2"/>
<reference evidence="6 7" key="1">
    <citation type="submission" date="2019-02" db="EMBL/GenBank/DDBJ databases">
        <authorList>
            <person name="Li S.-H."/>
        </authorList>
    </citation>
    <scope>NUCLEOTIDE SEQUENCE [LARGE SCALE GENOMIC DNA]</scope>
    <source>
        <strain evidence="6 7">IMCC14385</strain>
    </source>
</reference>
<protein>
    <submittedName>
        <fullName evidence="6">TetR family transcriptional regulator</fullName>
    </submittedName>
</protein>
<dbReference type="SUPFAM" id="SSF48498">
    <property type="entry name" value="Tetracyclin repressor-like, C-terminal domain"/>
    <property type="match status" value="1"/>
</dbReference>
<gene>
    <name evidence="6" type="ORF">EY643_08075</name>
</gene>
<keyword evidence="7" id="KW-1185">Reference proteome</keyword>
<dbReference type="AlphaFoldDB" id="A0A5P9NIG0"/>
<dbReference type="GO" id="GO:0003700">
    <property type="term" value="F:DNA-binding transcription factor activity"/>
    <property type="evidence" value="ECO:0007669"/>
    <property type="project" value="TreeGrafter"/>
</dbReference>